<name>A0AA90H8P7_9ACTN</name>
<dbReference type="Pfam" id="PF04909">
    <property type="entry name" value="Amidohydro_2"/>
    <property type="match status" value="1"/>
</dbReference>
<dbReference type="Proteomes" id="UP001156398">
    <property type="component" value="Unassembled WGS sequence"/>
</dbReference>
<gene>
    <name evidence="2" type="ORF">POF43_018105</name>
    <name evidence="3" type="ORF">POF50_016275</name>
</gene>
<dbReference type="Gene3D" id="3.20.20.140">
    <property type="entry name" value="Metal-dependent hydrolases"/>
    <property type="match status" value="1"/>
</dbReference>
<evidence type="ECO:0000313" key="2">
    <source>
        <dbReference type="EMBL" id="MDI5964616.1"/>
    </source>
</evidence>
<dbReference type="SUPFAM" id="SSF51556">
    <property type="entry name" value="Metallo-dependent hydrolases"/>
    <property type="match status" value="1"/>
</dbReference>
<accession>A0AA90H8P7</accession>
<dbReference type="RefSeq" id="WP_271316660.1">
    <property type="nucleotide sequence ID" value="NZ_JAAGKO020000025.1"/>
</dbReference>
<dbReference type="EMBL" id="JAAGKO020000025">
    <property type="protein sequence ID" value="MDI5964616.1"/>
    <property type="molecule type" value="Genomic_DNA"/>
</dbReference>
<evidence type="ECO:0000313" key="3">
    <source>
        <dbReference type="EMBL" id="MDI5970880.1"/>
    </source>
</evidence>
<dbReference type="PANTHER" id="PTHR42889">
    <property type="entry name" value="BLR3681 PROTEIN"/>
    <property type="match status" value="1"/>
</dbReference>
<keyword evidence="4" id="KW-1185">Reference proteome</keyword>
<dbReference type="InterPro" id="IPR006680">
    <property type="entry name" value="Amidohydro-rel"/>
</dbReference>
<dbReference type="AlphaFoldDB" id="A0AA90H8P7"/>
<feature type="domain" description="Amidohydrolase-related" evidence="1">
    <location>
        <begin position="97"/>
        <end position="322"/>
    </location>
</feature>
<comment type="caution">
    <text evidence="3">The sequence shown here is derived from an EMBL/GenBank/DDBJ whole genome shotgun (WGS) entry which is preliminary data.</text>
</comment>
<evidence type="ECO:0000313" key="4">
    <source>
        <dbReference type="Proteomes" id="UP001156398"/>
    </source>
</evidence>
<protein>
    <submittedName>
        <fullName evidence="3">Amidohydrolase family protein</fullName>
    </submittedName>
</protein>
<reference evidence="3 4" key="1">
    <citation type="submission" date="2023-05" db="EMBL/GenBank/DDBJ databases">
        <title>Streptantibioticus silvisoli sp. nov., acidotolerant actinomycetes 1 from pine litter.</title>
        <authorList>
            <person name="Swiecimska M."/>
            <person name="Golinska P."/>
            <person name="Sangal V."/>
            <person name="Wachnowicz B."/>
            <person name="Goodfellow M."/>
        </authorList>
    </citation>
    <scope>NUCLEOTIDE SEQUENCE</scope>
    <source>
        <strain evidence="3">SL13</strain>
        <strain evidence="2 4">SL54</strain>
    </source>
</reference>
<evidence type="ECO:0000259" key="1">
    <source>
        <dbReference type="Pfam" id="PF04909"/>
    </source>
</evidence>
<proteinExistence type="predicted"/>
<sequence>MIDDALVIDAVVHGYNSPPETWKHPIAGLVADSLYDGYHRVFSPRKDPRWTLDRHRFERVDADLLGHTLFEESRTDFAVYHDIPLYGLYENGASPLWVGSELRKRYPDRVALFGGIWPGHPDPLGEVDRLVEQEQVVGLKFYPYDIYDGRGAAVRMDDPETVYPILEHAQRRGIRNIAVHKAIAMVGCPVQPFHPRDLENTFLAFPELNFQIIHGGFAFLEDTAMQLSYYRNCSVVLEGASAYLVNSPLRFAEILSAFLRAGAADRIIWGTGCTGVHPQPFLEAFWDFQLPQSMIDGYGLPPLTTSLKKKILGGNIARLLGLDTAKIPAGATQLSQPWTGTVAPA</sequence>
<dbReference type="InterPro" id="IPR032466">
    <property type="entry name" value="Metal_Hydrolase"/>
</dbReference>
<dbReference type="EMBL" id="JABXJJ020000018">
    <property type="protein sequence ID" value="MDI5970880.1"/>
    <property type="molecule type" value="Genomic_DNA"/>
</dbReference>
<organism evidence="3">
    <name type="scientific">Streptantibioticus silvisoli</name>
    <dbReference type="NCBI Taxonomy" id="2705255"/>
    <lineage>
        <taxon>Bacteria</taxon>
        <taxon>Bacillati</taxon>
        <taxon>Actinomycetota</taxon>
        <taxon>Actinomycetes</taxon>
        <taxon>Kitasatosporales</taxon>
        <taxon>Streptomycetaceae</taxon>
        <taxon>Streptantibioticus</taxon>
    </lineage>
</organism>
<dbReference type="PANTHER" id="PTHR42889:SF1">
    <property type="entry name" value="BLR3681 PROTEIN"/>
    <property type="match status" value="1"/>
</dbReference>
<dbReference type="GO" id="GO:0016787">
    <property type="term" value="F:hydrolase activity"/>
    <property type="evidence" value="ECO:0007669"/>
    <property type="project" value="InterPro"/>
</dbReference>